<proteinExistence type="predicted"/>
<evidence type="ECO:0000256" key="3">
    <source>
        <dbReference type="SAM" id="SignalP"/>
    </source>
</evidence>
<dbReference type="RefSeq" id="WP_093666335.1">
    <property type="nucleotide sequence ID" value="NZ_FOCF01000007.1"/>
</dbReference>
<dbReference type="InterPro" id="IPR012334">
    <property type="entry name" value="Pectin_lyas_fold"/>
</dbReference>
<dbReference type="STRING" id="1166340.SAMN05192583_2810"/>
<keyword evidence="1" id="KW-0378">Hydrolase</keyword>
<evidence type="ECO:0000256" key="1">
    <source>
        <dbReference type="ARBA" id="ARBA00022801"/>
    </source>
</evidence>
<dbReference type="InterPro" id="IPR051262">
    <property type="entry name" value="SMP-30/CGR1_Lactonase"/>
</dbReference>
<dbReference type="Pfam" id="PF08450">
    <property type="entry name" value="SGL"/>
    <property type="match status" value="1"/>
</dbReference>
<dbReference type="Pfam" id="PF12708">
    <property type="entry name" value="Pect-lyase_RHGA_epim"/>
    <property type="match status" value="2"/>
</dbReference>
<dbReference type="OrthoDB" id="7482115at2"/>
<reference evidence="7" key="1">
    <citation type="submission" date="2016-10" db="EMBL/GenBank/DDBJ databases">
        <authorList>
            <person name="Varghese N."/>
            <person name="Submissions S."/>
        </authorList>
    </citation>
    <scope>NUCLEOTIDE SEQUENCE [LARGE SCALE GENOMIC DNA]</scope>
    <source>
        <strain evidence="7">S6-262</strain>
    </source>
</reference>
<dbReference type="GO" id="GO:0016787">
    <property type="term" value="F:hydrolase activity"/>
    <property type="evidence" value="ECO:0007669"/>
    <property type="project" value="UniProtKB-KW"/>
</dbReference>
<accession>A0A1H8GLE5</accession>
<feature type="region of interest" description="Disordered" evidence="2">
    <location>
        <begin position="18"/>
        <end position="37"/>
    </location>
</feature>
<keyword evidence="3" id="KW-0732">Signal</keyword>
<name>A0A1H8GLE5_9SPHN</name>
<evidence type="ECO:0000313" key="7">
    <source>
        <dbReference type="Proteomes" id="UP000199206"/>
    </source>
</evidence>
<dbReference type="InterPro" id="IPR024535">
    <property type="entry name" value="RHGA/B-epi-like_pectate_lyase"/>
</dbReference>
<dbReference type="EMBL" id="FOCF01000007">
    <property type="protein sequence ID" value="SEN44816.1"/>
    <property type="molecule type" value="Genomic_DNA"/>
</dbReference>
<dbReference type="InterPro" id="IPR011050">
    <property type="entry name" value="Pectin_lyase_fold/virulence"/>
</dbReference>
<dbReference type="Gene3D" id="2.160.20.10">
    <property type="entry name" value="Single-stranded right-handed beta-helix, Pectin lyase-like"/>
    <property type="match status" value="2"/>
</dbReference>
<sequence length="1010" mass="108441">MKAILAAGVAMMLVPASPSAASAPGARPQGRSSSVYLTRPDDPRAVVVKGVGDGRADDSAALQSAIDMAAREGKGGVVFLPAGRYRISRTIFVRSAVRIFGVGRTRPVIVLGDNTPGFASGIGAMLSFTGEDQYRVGDVAVPPPTSVPFDPKIFDATSSTFYSALSNVDFEFGQGNAGAIGVRFRVAQHGFLRHVDFHIASGLAGIYQAGNECEDVRFFGGRYGILTEKTSPAWPFTLIDSEFHGQRDAAIREHEAGLTLVNVLMRDTPVGIEIDRGYGDWLWGKDVRFENVSRAGVVISNENNVYTQVGFDNAVAIDTPTFARFRDSGRVVPGAGARYRVAAFNYGLTLPGLGRMGDYATDMRMTPLWRVPARVAPAIRTLPPVRAWANVRDLGVKGDDATDDTAALQRAIDTHRVLYLPIGRYRVSDTLKLRRDSVLIALHPGLTHVYLVDETPAFMGVGGPKALIESAKGGNAIVSGLGLWTGGVNPRATALLWKAGAASMVNDVKIQGGGGTALTKGSPIGFGDPRARWDGQHPSIWVTDGGGGTFAAIWSPNTLAQAGFYVSNTSTPGHVYELSAEHHYRTEIVLDGVRNWEFLAPQTEQEVRDGVAAISTEIRNSSNILFANYHGYRVTRTAGPMDAAVKLYNSGDIRFRNVHVNAESGFASCDAKGCGTYLRASKYPFENAIKDMTRGQEVREREFAVLDIPATGAGSATASPAAPVKDSVEKLAGGFYSIAGAGVDGRGRLYFIDRGFSRIHGWSRKGGLSVVSDAPTDPVNLAVDRSGRLLVLSSAGRDGTVYSIDPDTPFDVRLIPPTPVEAGRETATLLPGNIWNNGEFRDRIDPKTYEFTTLAEMFARDIGQPKTMEYVSPDGSIALPAFRVWNQGPDDHRGWRWSDALDSYGFVAGTPGERVFVANGSENRTYSGLVGPGGSVIDLKPFANRGGESVVKDAGGNVYVANGQVFVYAPDGTQTRRIDVPERPLQLVIGGEDRRTLFILTHHSLYATAL</sequence>
<dbReference type="Proteomes" id="UP000199206">
    <property type="component" value="Unassembled WGS sequence"/>
</dbReference>
<dbReference type="InterPro" id="IPR013658">
    <property type="entry name" value="SGL"/>
</dbReference>
<organism evidence="6 7">
    <name type="scientific">Sphingomonas gellani</name>
    <dbReference type="NCBI Taxonomy" id="1166340"/>
    <lineage>
        <taxon>Bacteria</taxon>
        <taxon>Pseudomonadati</taxon>
        <taxon>Pseudomonadota</taxon>
        <taxon>Alphaproteobacteria</taxon>
        <taxon>Sphingomonadales</taxon>
        <taxon>Sphingomonadaceae</taxon>
        <taxon>Sphingomonas</taxon>
    </lineage>
</organism>
<dbReference type="Gene3D" id="2.120.10.30">
    <property type="entry name" value="TolB, C-terminal domain"/>
    <property type="match status" value="2"/>
</dbReference>
<gene>
    <name evidence="6" type="ORF">SAMN05192583_2810</name>
</gene>
<keyword evidence="7" id="KW-1185">Reference proteome</keyword>
<dbReference type="PANTHER" id="PTHR47572:SF4">
    <property type="entry name" value="LACTONASE DRP35"/>
    <property type="match status" value="1"/>
</dbReference>
<dbReference type="SUPFAM" id="SSF63829">
    <property type="entry name" value="Calcium-dependent phosphotriesterase"/>
    <property type="match status" value="1"/>
</dbReference>
<feature type="domain" description="Rhamnogalacturonase A/B/Epimerase-like pectate lyase" evidence="5">
    <location>
        <begin position="51"/>
        <end position="272"/>
    </location>
</feature>
<protein>
    <submittedName>
        <fullName evidence="6">Sugar lactone lactonase YvrE</fullName>
    </submittedName>
</protein>
<feature type="domain" description="Rhamnogalacturonase A/B/Epimerase-like pectate lyase" evidence="5">
    <location>
        <begin position="388"/>
        <end position="440"/>
    </location>
</feature>
<evidence type="ECO:0000313" key="6">
    <source>
        <dbReference type="EMBL" id="SEN44816.1"/>
    </source>
</evidence>
<evidence type="ECO:0000259" key="5">
    <source>
        <dbReference type="Pfam" id="PF12708"/>
    </source>
</evidence>
<evidence type="ECO:0000259" key="4">
    <source>
        <dbReference type="Pfam" id="PF08450"/>
    </source>
</evidence>
<dbReference type="InterPro" id="IPR011042">
    <property type="entry name" value="6-blade_b-propeller_TolB-like"/>
</dbReference>
<feature type="domain" description="SMP-30/Gluconolactonase/LRE-like region" evidence="4">
    <location>
        <begin position="745"/>
        <end position="1002"/>
    </location>
</feature>
<feature type="chain" id="PRO_5011645876" evidence="3">
    <location>
        <begin position="21"/>
        <end position="1010"/>
    </location>
</feature>
<feature type="signal peptide" evidence="3">
    <location>
        <begin position="1"/>
        <end position="20"/>
    </location>
</feature>
<evidence type="ECO:0000256" key="2">
    <source>
        <dbReference type="SAM" id="MobiDB-lite"/>
    </source>
</evidence>
<dbReference type="SUPFAM" id="SSF51126">
    <property type="entry name" value="Pectin lyase-like"/>
    <property type="match status" value="2"/>
</dbReference>
<dbReference type="PANTHER" id="PTHR47572">
    <property type="entry name" value="LIPOPROTEIN-RELATED"/>
    <property type="match status" value="1"/>
</dbReference>
<dbReference type="AlphaFoldDB" id="A0A1H8GLE5"/>